<protein>
    <submittedName>
        <fullName evidence="1">Uncharacterized protein</fullName>
    </submittedName>
</protein>
<proteinExistence type="predicted"/>
<name>A0A6S7LTC1_PARCT</name>
<organism evidence="1 2">
    <name type="scientific">Paramuricea clavata</name>
    <name type="common">Red gorgonian</name>
    <name type="synonym">Violescent sea-whip</name>
    <dbReference type="NCBI Taxonomy" id="317549"/>
    <lineage>
        <taxon>Eukaryota</taxon>
        <taxon>Metazoa</taxon>
        <taxon>Cnidaria</taxon>
        <taxon>Anthozoa</taxon>
        <taxon>Octocorallia</taxon>
        <taxon>Malacalcyonacea</taxon>
        <taxon>Plexauridae</taxon>
        <taxon>Paramuricea</taxon>
    </lineage>
</organism>
<dbReference type="AlphaFoldDB" id="A0A6S7LTC1"/>
<evidence type="ECO:0000313" key="2">
    <source>
        <dbReference type="Proteomes" id="UP001152795"/>
    </source>
</evidence>
<dbReference type="EMBL" id="CACRXK020029946">
    <property type="protein sequence ID" value="CAB4042349.1"/>
    <property type="molecule type" value="Genomic_DNA"/>
</dbReference>
<dbReference type="Proteomes" id="UP001152795">
    <property type="component" value="Unassembled WGS sequence"/>
</dbReference>
<comment type="caution">
    <text evidence="1">The sequence shown here is derived from an EMBL/GenBank/DDBJ whole genome shotgun (WGS) entry which is preliminary data.</text>
</comment>
<keyword evidence="2" id="KW-1185">Reference proteome</keyword>
<evidence type="ECO:0000313" key="1">
    <source>
        <dbReference type="EMBL" id="CAB4042349.1"/>
    </source>
</evidence>
<gene>
    <name evidence="1" type="ORF">PACLA_8A084457</name>
</gene>
<accession>A0A6S7LTC1</accession>
<sequence>AIRDSKVRVRSDCIFPPFSGHGSTVFDTSSTVSRAVFAATVGTASMDRQLNSSASPLKLRFSTTPLSGHGSAVFDTSSMLVTKASMLITTVKASSIARQLNNPASKEPKLFLLYVTLGPLLGFLFVLCLCGSYLLYKRWLARRRNRRVSLHEHPSEIELIGLGRLEQGSGSTGVPLDTAL</sequence>
<reference evidence="1" key="1">
    <citation type="submission" date="2020-04" db="EMBL/GenBank/DDBJ databases">
        <authorList>
            <person name="Alioto T."/>
            <person name="Alioto T."/>
            <person name="Gomez Garrido J."/>
        </authorList>
    </citation>
    <scope>NUCLEOTIDE SEQUENCE</scope>
    <source>
        <strain evidence="1">A484AB</strain>
    </source>
</reference>
<feature type="non-terminal residue" evidence="1">
    <location>
        <position position="1"/>
    </location>
</feature>